<dbReference type="KEGG" id="too:C7K38_09630"/>
<name>A0AA37XL05_9ENTE</name>
<evidence type="ECO:0000313" key="4">
    <source>
        <dbReference type="Proteomes" id="UP000268310"/>
    </source>
</evidence>
<feature type="transmembrane region" description="Helical" evidence="1">
    <location>
        <begin position="33"/>
        <end position="52"/>
    </location>
</feature>
<proteinExistence type="predicted"/>
<keyword evidence="1" id="KW-0472">Membrane</keyword>
<organism evidence="3 5">
    <name type="scientific">Tetragenococcus osmophilus</name>
    <dbReference type="NCBI Taxonomy" id="526944"/>
    <lineage>
        <taxon>Bacteria</taxon>
        <taxon>Bacillati</taxon>
        <taxon>Bacillota</taxon>
        <taxon>Bacilli</taxon>
        <taxon>Lactobacillales</taxon>
        <taxon>Enterococcaceae</taxon>
        <taxon>Tetragenococcus</taxon>
    </lineage>
</organism>
<keyword evidence="1" id="KW-0812">Transmembrane</keyword>
<keyword evidence="1" id="KW-1133">Transmembrane helix</keyword>
<sequence>MFRKRKVVTFKQVFWYSVLLATIYLLFQKPHWLNITGTLFVVLILIPTIYYFSNDHSFKAISYKNKDHFNGVTGFFVLLTVTAMILITVLISVFGPNLL</sequence>
<reference evidence="3 5" key="2">
    <citation type="journal article" date="2014" name="Int. J. Syst. Evol. Microbiol.">
        <title>Complete genome sequence of Corynebacterium casei LMG S-19264T (=DSM 44701T), isolated from a smear-ripened cheese.</title>
        <authorList>
            <consortium name="US DOE Joint Genome Institute (JGI-PGF)"/>
            <person name="Walter F."/>
            <person name="Albersmeier A."/>
            <person name="Kalinowski J."/>
            <person name="Ruckert C."/>
        </authorList>
    </citation>
    <scope>NUCLEOTIDE SEQUENCE [LARGE SCALE GENOMIC DNA]</scope>
    <source>
        <strain evidence="3 5">NBRC 114545</strain>
    </source>
</reference>
<dbReference type="EMBL" id="CP027783">
    <property type="protein sequence ID" value="AYW48605.1"/>
    <property type="molecule type" value="Genomic_DNA"/>
</dbReference>
<feature type="transmembrane region" description="Helical" evidence="1">
    <location>
        <begin position="7"/>
        <end position="27"/>
    </location>
</feature>
<evidence type="ECO:0000313" key="5">
    <source>
        <dbReference type="Proteomes" id="UP001157039"/>
    </source>
</evidence>
<dbReference type="RefSeq" id="WP_123936390.1">
    <property type="nucleotide sequence ID" value="NZ_BSUW01000001.1"/>
</dbReference>
<feature type="transmembrane region" description="Helical" evidence="1">
    <location>
        <begin position="72"/>
        <end position="94"/>
    </location>
</feature>
<evidence type="ECO:0000313" key="3">
    <source>
        <dbReference type="EMBL" id="GMA71630.1"/>
    </source>
</evidence>
<dbReference type="Proteomes" id="UP001157039">
    <property type="component" value="Unassembled WGS sequence"/>
</dbReference>
<evidence type="ECO:0000256" key="1">
    <source>
        <dbReference type="SAM" id="Phobius"/>
    </source>
</evidence>
<gene>
    <name evidence="2" type="ORF">C7K38_09630</name>
    <name evidence="3" type="ORF">GCM10025885_06790</name>
</gene>
<reference evidence="2" key="3">
    <citation type="submission" date="2018-03" db="EMBL/GenBank/DDBJ databases">
        <authorList>
            <person name="Jeon C.O."/>
        </authorList>
    </citation>
    <scope>NUCLEOTIDE SEQUENCE</scope>
    <source>
        <strain evidence="2">JCM 31126</strain>
    </source>
</reference>
<dbReference type="Proteomes" id="UP000268310">
    <property type="component" value="Chromosome"/>
</dbReference>
<keyword evidence="4" id="KW-1185">Reference proteome</keyword>
<evidence type="ECO:0000313" key="2">
    <source>
        <dbReference type="EMBL" id="AYW48605.1"/>
    </source>
</evidence>
<dbReference type="EMBL" id="BSUW01000001">
    <property type="protein sequence ID" value="GMA71630.1"/>
    <property type="molecule type" value="Genomic_DNA"/>
</dbReference>
<reference evidence="3" key="4">
    <citation type="submission" date="2023-02" db="EMBL/GenBank/DDBJ databases">
        <authorList>
            <person name="Sun Q."/>
            <person name="Mori K."/>
        </authorList>
    </citation>
    <scope>NUCLEOTIDE SEQUENCE</scope>
    <source>
        <strain evidence="3">NBRC 114545</strain>
    </source>
</reference>
<dbReference type="AlphaFoldDB" id="A0AA37XL05"/>
<protein>
    <submittedName>
        <fullName evidence="3">Uncharacterized protein</fullName>
    </submittedName>
</protein>
<accession>A0AA37XL05</accession>
<reference evidence="2 4" key="1">
    <citation type="journal article" date="2012" name="Int. J. Syst. Evol. Microbiol.">
        <title>Characterization of Tetragenococcus strains from sugar thick juice reveals a novel species, Tetragenococcus osmophilus sp. nov., and divides Tetragenococcus halophilus into two subspecies, T. halophilus subsp. halophilus subsp. nov. and T. halophilus subsp. flandriensis subsp. nov.</title>
        <authorList>
            <person name="Juste A."/>
            <person name="Van Trappen S."/>
            <person name="Verreth C."/>
            <person name="Cleenwerck I."/>
            <person name="De Vos P."/>
            <person name="Lievens B."/>
            <person name="Willems K.A."/>
        </authorList>
    </citation>
    <scope>NUCLEOTIDE SEQUENCE [LARGE SCALE GENOMIC DNA]</scope>
    <source>
        <strain evidence="2 4">JCM 31126</strain>
    </source>
</reference>